<reference evidence="16" key="2">
    <citation type="submission" date="2023-06" db="EMBL/GenBank/DDBJ databases">
        <authorList>
            <person name="Ma L."/>
            <person name="Liu K.-W."/>
            <person name="Li Z."/>
            <person name="Hsiao Y.-Y."/>
            <person name="Qi Y."/>
            <person name="Fu T."/>
            <person name="Tang G."/>
            <person name="Zhang D."/>
            <person name="Sun W.-H."/>
            <person name="Liu D.-K."/>
            <person name="Li Y."/>
            <person name="Chen G.-Z."/>
            <person name="Liu X.-D."/>
            <person name="Liao X.-Y."/>
            <person name="Jiang Y.-T."/>
            <person name="Yu X."/>
            <person name="Hao Y."/>
            <person name="Huang J."/>
            <person name="Zhao X.-W."/>
            <person name="Ke S."/>
            <person name="Chen Y.-Y."/>
            <person name="Wu W.-L."/>
            <person name="Hsu J.-L."/>
            <person name="Lin Y.-F."/>
            <person name="Huang M.-D."/>
            <person name="Li C.-Y."/>
            <person name="Huang L."/>
            <person name="Wang Z.-W."/>
            <person name="Zhao X."/>
            <person name="Zhong W.-Y."/>
            <person name="Peng D.-H."/>
            <person name="Ahmad S."/>
            <person name="Lan S."/>
            <person name="Zhang J.-S."/>
            <person name="Tsai W.-C."/>
            <person name="Van De Peer Y."/>
            <person name="Liu Z.-J."/>
        </authorList>
    </citation>
    <scope>NUCLEOTIDE SEQUENCE</scope>
    <source>
        <strain evidence="16">CP</strain>
        <tissue evidence="16">Leaves</tissue>
    </source>
</reference>
<keyword evidence="10 14" id="KW-0472">Membrane</keyword>
<dbReference type="FunFam" id="3.80.10.10:FF:000275">
    <property type="entry name" value="Leucine-rich repeat receptor-like protein kinase"/>
    <property type="match status" value="1"/>
</dbReference>
<sequence length="274" mass="29312">MLKPLLLFILLTITTTTTQTQTQHASDPDDESCLRNLHASLSDPLNNLKNWTSTTFSYPCNGFTSYLVGATCNNGRVYKLSLPNLSLSGTLSPYLSNCTNLQSLDLSSNQISGPIPPDLQSLLNLAVLNLSSNSLSGPIPPQLAYCAYLNVIDLHANALSGEIPQQLGLLVRLTVLDLSYNRLSGPIPALLANKTGGSSRFNASSFLGNKGLFGYPLPATGRRSLTVMEIVGIGLGSGLLSLVVSFTAVCIWLRMTEKGPPAEEGKVSHLMPDY</sequence>
<evidence type="ECO:0000256" key="5">
    <source>
        <dbReference type="ARBA" id="ARBA00022614"/>
    </source>
</evidence>
<name>A0AAV9FH77_ACOCL</name>
<keyword evidence="12" id="KW-0325">Glycoprotein</keyword>
<evidence type="ECO:0000256" key="10">
    <source>
        <dbReference type="ARBA" id="ARBA00023136"/>
    </source>
</evidence>
<evidence type="ECO:0000256" key="4">
    <source>
        <dbReference type="ARBA" id="ARBA00022475"/>
    </source>
</evidence>
<evidence type="ECO:0000256" key="6">
    <source>
        <dbReference type="ARBA" id="ARBA00022692"/>
    </source>
</evidence>
<feature type="signal peptide" evidence="15">
    <location>
        <begin position="1"/>
        <end position="20"/>
    </location>
</feature>
<keyword evidence="5" id="KW-0433">Leucine-rich repeat</keyword>
<dbReference type="PANTHER" id="PTHR27004">
    <property type="entry name" value="RECEPTOR-LIKE PROTEIN 12 ISOFORM X1"/>
    <property type="match status" value="1"/>
</dbReference>
<dbReference type="AlphaFoldDB" id="A0AAV9FH77"/>
<keyword evidence="11" id="KW-0675">Receptor</keyword>
<dbReference type="Proteomes" id="UP001180020">
    <property type="component" value="Unassembled WGS sequence"/>
</dbReference>
<comment type="subcellular location">
    <subcellularLocation>
        <location evidence="1">Cell membrane</location>
    </subcellularLocation>
    <subcellularLocation>
        <location evidence="13">Endomembrane system</location>
        <topology evidence="13">Single-pass membrane protein</topology>
    </subcellularLocation>
    <subcellularLocation>
        <location evidence="2">Membrane</location>
        <topology evidence="2">Single-pass type I membrane protein</topology>
    </subcellularLocation>
</comment>
<dbReference type="PROSITE" id="PS51450">
    <property type="entry name" value="LRR"/>
    <property type="match status" value="1"/>
</dbReference>
<evidence type="ECO:0000256" key="8">
    <source>
        <dbReference type="ARBA" id="ARBA00022737"/>
    </source>
</evidence>
<keyword evidence="17" id="KW-1185">Reference proteome</keyword>
<feature type="transmembrane region" description="Helical" evidence="14">
    <location>
        <begin position="230"/>
        <end position="253"/>
    </location>
</feature>
<feature type="chain" id="PRO_5043742978" evidence="15">
    <location>
        <begin position="21"/>
        <end position="274"/>
    </location>
</feature>
<dbReference type="Gene3D" id="3.80.10.10">
    <property type="entry name" value="Ribonuclease Inhibitor"/>
    <property type="match status" value="1"/>
</dbReference>
<dbReference type="GO" id="GO:0005886">
    <property type="term" value="C:plasma membrane"/>
    <property type="evidence" value="ECO:0007669"/>
    <property type="project" value="UniProtKB-SubCell"/>
</dbReference>
<keyword evidence="7 15" id="KW-0732">Signal</keyword>
<keyword evidence="8" id="KW-0677">Repeat</keyword>
<reference evidence="16" key="1">
    <citation type="journal article" date="2023" name="Nat. Commun.">
        <title>Diploid and tetraploid genomes of Acorus and the evolution of monocots.</title>
        <authorList>
            <person name="Ma L."/>
            <person name="Liu K.W."/>
            <person name="Li Z."/>
            <person name="Hsiao Y.Y."/>
            <person name="Qi Y."/>
            <person name="Fu T."/>
            <person name="Tang G.D."/>
            <person name="Zhang D."/>
            <person name="Sun W.H."/>
            <person name="Liu D.K."/>
            <person name="Li Y."/>
            <person name="Chen G.Z."/>
            <person name="Liu X.D."/>
            <person name="Liao X.Y."/>
            <person name="Jiang Y.T."/>
            <person name="Yu X."/>
            <person name="Hao Y."/>
            <person name="Huang J."/>
            <person name="Zhao X.W."/>
            <person name="Ke S."/>
            <person name="Chen Y.Y."/>
            <person name="Wu W.L."/>
            <person name="Hsu J.L."/>
            <person name="Lin Y.F."/>
            <person name="Huang M.D."/>
            <person name="Li C.Y."/>
            <person name="Huang L."/>
            <person name="Wang Z.W."/>
            <person name="Zhao X."/>
            <person name="Zhong W.Y."/>
            <person name="Peng D.H."/>
            <person name="Ahmad S."/>
            <person name="Lan S."/>
            <person name="Zhang J.S."/>
            <person name="Tsai W.C."/>
            <person name="Van de Peer Y."/>
            <person name="Liu Z.J."/>
        </authorList>
    </citation>
    <scope>NUCLEOTIDE SEQUENCE</scope>
    <source>
        <strain evidence="16">CP</strain>
    </source>
</reference>
<dbReference type="InterPro" id="IPR032675">
    <property type="entry name" value="LRR_dom_sf"/>
</dbReference>
<proteinExistence type="inferred from homology"/>
<gene>
    <name evidence="16" type="ORF">QJS10_CPA02g00066</name>
</gene>
<dbReference type="SUPFAM" id="SSF52058">
    <property type="entry name" value="L domain-like"/>
    <property type="match status" value="1"/>
</dbReference>
<evidence type="ECO:0000256" key="15">
    <source>
        <dbReference type="SAM" id="SignalP"/>
    </source>
</evidence>
<keyword evidence="9 14" id="KW-1133">Transmembrane helix</keyword>
<dbReference type="InterPro" id="IPR001611">
    <property type="entry name" value="Leu-rich_rpt"/>
</dbReference>
<dbReference type="PRINTS" id="PR00019">
    <property type="entry name" value="LEURICHRPT"/>
</dbReference>
<evidence type="ECO:0000256" key="7">
    <source>
        <dbReference type="ARBA" id="ARBA00022729"/>
    </source>
</evidence>
<evidence type="ECO:0000256" key="11">
    <source>
        <dbReference type="ARBA" id="ARBA00023170"/>
    </source>
</evidence>
<keyword evidence="6 14" id="KW-0812">Transmembrane</keyword>
<keyword evidence="4" id="KW-1003">Cell membrane</keyword>
<evidence type="ECO:0000256" key="12">
    <source>
        <dbReference type="ARBA" id="ARBA00023180"/>
    </source>
</evidence>
<protein>
    <submittedName>
        <fullName evidence="16">Uncharacterized protein</fullName>
    </submittedName>
</protein>
<dbReference type="PANTHER" id="PTHR27004:SF136">
    <property type="entry name" value="RECEPTOR-LIKE PROTEIN 44"/>
    <property type="match status" value="1"/>
</dbReference>
<evidence type="ECO:0000256" key="1">
    <source>
        <dbReference type="ARBA" id="ARBA00004236"/>
    </source>
</evidence>
<evidence type="ECO:0000313" key="17">
    <source>
        <dbReference type="Proteomes" id="UP001180020"/>
    </source>
</evidence>
<dbReference type="EMBL" id="JAUJYO010000002">
    <property type="protein sequence ID" value="KAK1323962.1"/>
    <property type="molecule type" value="Genomic_DNA"/>
</dbReference>
<evidence type="ECO:0000256" key="3">
    <source>
        <dbReference type="ARBA" id="ARBA00009592"/>
    </source>
</evidence>
<organism evidence="16 17">
    <name type="scientific">Acorus calamus</name>
    <name type="common">Sweet flag</name>
    <dbReference type="NCBI Taxonomy" id="4465"/>
    <lineage>
        <taxon>Eukaryota</taxon>
        <taxon>Viridiplantae</taxon>
        <taxon>Streptophyta</taxon>
        <taxon>Embryophyta</taxon>
        <taxon>Tracheophyta</taxon>
        <taxon>Spermatophyta</taxon>
        <taxon>Magnoliopsida</taxon>
        <taxon>Liliopsida</taxon>
        <taxon>Acoraceae</taxon>
        <taxon>Acorus</taxon>
    </lineage>
</organism>
<evidence type="ECO:0000256" key="9">
    <source>
        <dbReference type="ARBA" id="ARBA00022989"/>
    </source>
</evidence>
<evidence type="ECO:0000256" key="14">
    <source>
        <dbReference type="SAM" id="Phobius"/>
    </source>
</evidence>
<evidence type="ECO:0000256" key="2">
    <source>
        <dbReference type="ARBA" id="ARBA00004479"/>
    </source>
</evidence>
<dbReference type="Pfam" id="PF00560">
    <property type="entry name" value="LRR_1"/>
    <property type="match status" value="3"/>
</dbReference>
<comment type="caution">
    <text evidence="16">The sequence shown here is derived from an EMBL/GenBank/DDBJ whole genome shotgun (WGS) entry which is preliminary data.</text>
</comment>
<comment type="similarity">
    <text evidence="3">Belongs to the RLP family.</text>
</comment>
<accession>A0AAV9FH77</accession>
<evidence type="ECO:0000256" key="13">
    <source>
        <dbReference type="ARBA" id="ARBA00037847"/>
    </source>
</evidence>
<evidence type="ECO:0000313" key="16">
    <source>
        <dbReference type="EMBL" id="KAK1323962.1"/>
    </source>
</evidence>